<evidence type="ECO:0000313" key="9">
    <source>
        <dbReference type="Proteomes" id="UP000292580"/>
    </source>
</evidence>
<protein>
    <recommendedName>
        <fullName evidence="2 5">Carbamate kinase</fullName>
    </recommendedName>
</protein>
<dbReference type="NCBIfam" id="NF009007">
    <property type="entry name" value="PRK12352.1"/>
    <property type="match status" value="1"/>
</dbReference>
<organism evidence="8 9">
    <name type="scientific">Methanofollis fontis</name>
    <dbReference type="NCBI Taxonomy" id="2052832"/>
    <lineage>
        <taxon>Archaea</taxon>
        <taxon>Methanobacteriati</taxon>
        <taxon>Methanobacteriota</taxon>
        <taxon>Stenosarchaea group</taxon>
        <taxon>Methanomicrobia</taxon>
        <taxon>Methanomicrobiales</taxon>
        <taxon>Methanomicrobiaceae</taxon>
        <taxon>Methanofollis</taxon>
    </lineage>
</organism>
<dbReference type="GO" id="GO:0005829">
    <property type="term" value="C:cytosol"/>
    <property type="evidence" value="ECO:0007669"/>
    <property type="project" value="TreeGrafter"/>
</dbReference>
<evidence type="ECO:0000256" key="2">
    <source>
        <dbReference type="ARBA" id="ARBA00020752"/>
    </source>
</evidence>
<dbReference type="Pfam" id="PF00696">
    <property type="entry name" value="AA_kinase"/>
    <property type="match status" value="1"/>
</dbReference>
<evidence type="ECO:0000256" key="4">
    <source>
        <dbReference type="ARBA" id="ARBA00022777"/>
    </source>
</evidence>
<evidence type="ECO:0000313" key="8">
    <source>
        <dbReference type="EMBL" id="TAJ44179.1"/>
    </source>
</evidence>
<dbReference type="EMBL" id="PGCL01000003">
    <property type="protein sequence ID" value="TAJ44179.1"/>
    <property type="molecule type" value="Genomic_DNA"/>
</dbReference>
<comment type="similarity">
    <text evidence="1 6">Belongs to the carbamate kinase family.</text>
</comment>
<dbReference type="Gene3D" id="3.40.1160.10">
    <property type="entry name" value="Acetylglutamate kinase-like"/>
    <property type="match status" value="1"/>
</dbReference>
<keyword evidence="3 6" id="KW-0808">Transferase</keyword>
<dbReference type="PANTHER" id="PTHR30409:SF1">
    <property type="entry name" value="CARBAMATE KINASE-RELATED"/>
    <property type="match status" value="1"/>
</dbReference>
<name>A0A483CMH2_9EURY</name>
<evidence type="ECO:0000256" key="5">
    <source>
        <dbReference type="NCBIfam" id="TIGR00746"/>
    </source>
</evidence>
<dbReference type="Proteomes" id="UP000292580">
    <property type="component" value="Unassembled WGS sequence"/>
</dbReference>
<reference evidence="8 9" key="1">
    <citation type="submission" date="2017-11" db="EMBL/GenBank/DDBJ databases">
        <title>Isolation and Characterization of Methanofollis Species from Methane Seep Offshore SW Taiwan.</title>
        <authorList>
            <person name="Teng N.-H."/>
            <person name="Lai M.-C."/>
            <person name="Chen S.-C."/>
        </authorList>
    </citation>
    <scope>NUCLEOTIDE SEQUENCE [LARGE SCALE GENOMIC DNA]</scope>
    <source>
        <strain evidence="8 9">FWC-SCC2</strain>
    </source>
</reference>
<dbReference type="PANTHER" id="PTHR30409">
    <property type="entry name" value="CARBAMATE KINASE"/>
    <property type="match status" value="1"/>
</dbReference>
<keyword evidence="4 6" id="KW-0418">Kinase</keyword>
<dbReference type="FunFam" id="3.40.1160.10:FF:000007">
    <property type="entry name" value="Carbamate kinase"/>
    <property type="match status" value="1"/>
</dbReference>
<proteinExistence type="inferred from homology"/>
<dbReference type="OrthoDB" id="31128at2157"/>
<dbReference type="InterPro" id="IPR036393">
    <property type="entry name" value="AceGlu_kinase-like_sf"/>
</dbReference>
<dbReference type="GO" id="GO:0008804">
    <property type="term" value="F:carbamate kinase activity"/>
    <property type="evidence" value="ECO:0007669"/>
    <property type="project" value="UniProtKB-UniRule"/>
</dbReference>
<comment type="caution">
    <text evidence="8">The sequence shown here is derived from an EMBL/GenBank/DDBJ whole genome shotgun (WGS) entry which is preliminary data.</text>
</comment>
<dbReference type="CDD" id="cd04235">
    <property type="entry name" value="AAK_CK"/>
    <property type="match status" value="1"/>
</dbReference>
<evidence type="ECO:0000256" key="1">
    <source>
        <dbReference type="ARBA" id="ARBA00011066"/>
    </source>
</evidence>
<dbReference type="PRINTS" id="PR01469">
    <property type="entry name" value="CARBMTKINASE"/>
</dbReference>
<dbReference type="InterPro" id="IPR003964">
    <property type="entry name" value="Carb_kinase"/>
</dbReference>
<dbReference type="GO" id="GO:0019546">
    <property type="term" value="P:L-arginine deiminase pathway"/>
    <property type="evidence" value="ECO:0007669"/>
    <property type="project" value="TreeGrafter"/>
</dbReference>
<accession>A0A483CMH2</accession>
<evidence type="ECO:0000259" key="7">
    <source>
        <dbReference type="Pfam" id="PF00696"/>
    </source>
</evidence>
<keyword evidence="9" id="KW-1185">Reference proteome</keyword>
<dbReference type="SUPFAM" id="SSF53633">
    <property type="entry name" value="Carbamate kinase-like"/>
    <property type="match status" value="1"/>
</dbReference>
<dbReference type="NCBIfam" id="TIGR00746">
    <property type="entry name" value="arcC"/>
    <property type="match status" value="1"/>
</dbReference>
<gene>
    <name evidence="8" type="primary">arcC</name>
    <name evidence="8" type="ORF">CUJ86_09135</name>
</gene>
<dbReference type="RefSeq" id="WP_130647249.1">
    <property type="nucleotide sequence ID" value="NZ_PGCL01000003.1"/>
</dbReference>
<dbReference type="PIRSF" id="PIRSF000723">
    <property type="entry name" value="Carbamate_kin"/>
    <property type="match status" value="1"/>
</dbReference>
<sequence>MKIVAALGGNAIIRYREEGTAEEQLGHIDTAVAPLARMAAAGHRILITHGNGPQVGDILLQNECAREAVPRMPLDVCGAESQGMIGYMIQQRMEERLSMRSVRTPVVTLLTRTLVDPDDPAFHDPTKGIGPYYTDAEARRIIEDEGWQMRKTEGRGWRRIVPSPSPVTILEIDAIRTLFDAGAVVIAGGGGGVPVIWREGHLAGVEAVVDKDRAAAYIAEGIGADLLMMLTDVPGVYTGFGTADQLLIRSMDLKGAGDLLAAGECEEGSMAPKVAAAVRFVERTDTCAVIAHLDDAESALAGESGTRITPA</sequence>
<evidence type="ECO:0000256" key="3">
    <source>
        <dbReference type="ARBA" id="ARBA00022679"/>
    </source>
</evidence>
<evidence type="ECO:0000256" key="6">
    <source>
        <dbReference type="PIRNR" id="PIRNR000723"/>
    </source>
</evidence>
<feature type="domain" description="Aspartate/glutamate/uridylate kinase" evidence="7">
    <location>
        <begin position="1"/>
        <end position="290"/>
    </location>
</feature>
<dbReference type="AlphaFoldDB" id="A0A483CMH2"/>
<dbReference type="InterPro" id="IPR001048">
    <property type="entry name" value="Asp/Glu/Uridylate_kinase"/>
</dbReference>